<dbReference type="InterPro" id="IPR023562">
    <property type="entry name" value="ClpP/TepA"/>
</dbReference>
<evidence type="ECO:0000313" key="8">
    <source>
        <dbReference type="EMBL" id="SJZ95324.1"/>
    </source>
</evidence>
<dbReference type="InterPro" id="IPR001907">
    <property type="entry name" value="ClpP"/>
</dbReference>
<keyword evidence="5" id="KW-0720">Serine protease</keyword>
<dbReference type="EMBL" id="FUWX01000016">
    <property type="protein sequence ID" value="SJZ95324.1"/>
    <property type="molecule type" value="Genomic_DNA"/>
</dbReference>
<evidence type="ECO:0000313" key="9">
    <source>
        <dbReference type="Proteomes" id="UP000191153"/>
    </source>
</evidence>
<keyword evidence="3 8" id="KW-0645">Protease</keyword>
<dbReference type="Gene3D" id="3.90.226.10">
    <property type="entry name" value="2-enoyl-CoA Hydratase, Chain A, domain 1"/>
    <property type="match status" value="1"/>
</dbReference>
<dbReference type="PANTHER" id="PTHR10381">
    <property type="entry name" value="ATP-DEPENDENT CLP PROTEASE PROTEOLYTIC SUBUNIT"/>
    <property type="match status" value="1"/>
</dbReference>
<evidence type="ECO:0000256" key="1">
    <source>
        <dbReference type="ARBA" id="ARBA00007039"/>
    </source>
</evidence>
<dbReference type="GO" id="GO:0004252">
    <property type="term" value="F:serine-type endopeptidase activity"/>
    <property type="evidence" value="ECO:0007669"/>
    <property type="project" value="InterPro"/>
</dbReference>
<sequence length="365" mass="41394">MPNNKKAFMVTKEQNKGQIRIYSDIGDTYWWEYGSDEFRRELEALGDVSEIDVYINSDGGEVSAATAIYSQLRAHKAKITTYVDGIAASAASLIFMAGDKRIMREASILMIHNPGLSAYGTSKQLRAAADFLDKLKEAVLTAYNRADITEDEISKLMDEETWMTAADALERGFATEVDTFSPKLDLEIDNNVLMVKDTKIDVSKNKQFNTFYMKNAKMFKTKNMKENEENMTQEELKSRNPEMYLKIKEEGAIEERQRIKEIEEAGIPGTEVIMKKFKYEEPKTAEMFSKEVLKMVKAGEISIEPQEGKKQKNDMENLKDAQMDAKKSGVQNIPGSTGKSELTPEEKAKMRAERIAAKINKNRGY</sequence>
<dbReference type="InterPro" id="IPR029045">
    <property type="entry name" value="ClpP/crotonase-like_dom_sf"/>
</dbReference>
<keyword evidence="4" id="KW-0378">Hydrolase</keyword>
<feature type="region of interest" description="Disordered" evidence="7">
    <location>
        <begin position="324"/>
        <end position="349"/>
    </location>
</feature>
<feature type="compositionally biased region" description="Polar residues" evidence="7">
    <location>
        <begin position="329"/>
        <end position="340"/>
    </location>
</feature>
<dbReference type="AlphaFoldDB" id="A0A1T4PUT8"/>
<evidence type="ECO:0000256" key="2">
    <source>
        <dbReference type="ARBA" id="ARBA00022490"/>
    </source>
</evidence>
<dbReference type="PANTHER" id="PTHR10381:SF70">
    <property type="entry name" value="ATP-DEPENDENT CLP PROTEASE PROTEOLYTIC SUBUNIT"/>
    <property type="match status" value="1"/>
</dbReference>
<evidence type="ECO:0000256" key="7">
    <source>
        <dbReference type="SAM" id="MobiDB-lite"/>
    </source>
</evidence>
<dbReference type="RefSeq" id="WP_078694506.1">
    <property type="nucleotide sequence ID" value="NZ_FUWX01000016.1"/>
</dbReference>
<evidence type="ECO:0000256" key="4">
    <source>
        <dbReference type="ARBA" id="ARBA00022801"/>
    </source>
</evidence>
<keyword evidence="2" id="KW-0963">Cytoplasm</keyword>
<name>A0A1T4PUT8_9FUSO</name>
<dbReference type="Pfam" id="PF00574">
    <property type="entry name" value="CLP_protease"/>
    <property type="match status" value="1"/>
</dbReference>
<comment type="similarity">
    <text evidence="1 6">Belongs to the peptidase S14 family.</text>
</comment>
<evidence type="ECO:0000256" key="6">
    <source>
        <dbReference type="RuleBase" id="RU003567"/>
    </source>
</evidence>
<gene>
    <name evidence="8" type="ORF">SAMN02745174_02053</name>
</gene>
<dbReference type="OrthoDB" id="9806592at2"/>
<protein>
    <recommendedName>
        <fullName evidence="6">ATP-dependent Clp protease proteolytic subunit</fullName>
    </recommendedName>
</protein>
<reference evidence="8 9" key="1">
    <citation type="submission" date="2017-02" db="EMBL/GenBank/DDBJ databases">
        <authorList>
            <person name="Peterson S.W."/>
        </authorList>
    </citation>
    <scope>NUCLEOTIDE SEQUENCE [LARGE SCALE GENOMIC DNA]</scope>
    <source>
        <strain evidence="8 9">ATCC 700028</strain>
    </source>
</reference>
<dbReference type="NCBIfam" id="NF045542">
    <property type="entry name" value="Clp_rel_HeadMat"/>
    <property type="match status" value="1"/>
</dbReference>
<keyword evidence="9" id="KW-1185">Reference proteome</keyword>
<dbReference type="STRING" id="180163.SAMN02745174_02053"/>
<dbReference type="Proteomes" id="UP000191153">
    <property type="component" value="Unassembled WGS sequence"/>
</dbReference>
<dbReference type="GO" id="GO:0004176">
    <property type="term" value="F:ATP-dependent peptidase activity"/>
    <property type="evidence" value="ECO:0007669"/>
    <property type="project" value="InterPro"/>
</dbReference>
<accession>A0A1T4PUT8</accession>
<dbReference type="CDD" id="cd07016">
    <property type="entry name" value="S14_ClpP_1"/>
    <property type="match status" value="1"/>
</dbReference>
<dbReference type="PRINTS" id="PR00127">
    <property type="entry name" value="CLPPROTEASEP"/>
</dbReference>
<dbReference type="GO" id="GO:0051117">
    <property type="term" value="F:ATPase binding"/>
    <property type="evidence" value="ECO:0007669"/>
    <property type="project" value="TreeGrafter"/>
</dbReference>
<proteinExistence type="inferred from homology"/>
<dbReference type="GO" id="GO:0006515">
    <property type="term" value="P:protein quality control for misfolded or incompletely synthesized proteins"/>
    <property type="evidence" value="ECO:0007669"/>
    <property type="project" value="TreeGrafter"/>
</dbReference>
<dbReference type="SUPFAM" id="SSF52096">
    <property type="entry name" value="ClpP/crotonase"/>
    <property type="match status" value="1"/>
</dbReference>
<dbReference type="GO" id="GO:0009368">
    <property type="term" value="C:endopeptidase Clp complex"/>
    <property type="evidence" value="ECO:0007669"/>
    <property type="project" value="TreeGrafter"/>
</dbReference>
<evidence type="ECO:0000256" key="5">
    <source>
        <dbReference type="ARBA" id="ARBA00022825"/>
    </source>
</evidence>
<evidence type="ECO:0000256" key="3">
    <source>
        <dbReference type="ARBA" id="ARBA00022670"/>
    </source>
</evidence>
<organism evidence="8 9">
    <name type="scientific">Cetobacterium ceti</name>
    <dbReference type="NCBI Taxonomy" id="180163"/>
    <lineage>
        <taxon>Bacteria</taxon>
        <taxon>Fusobacteriati</taxon>
        <taxon>Fusobacteriota</taxon>
        <taxon>Fusobacteriia</taxon>
        <taxon>Fusobacteriales</taxon>
        <taxon>Fusobacteriaceae</taxon>
        <taxon>Cetobacterium</taxon>
    </lineage>
</organism>